<keyword evidence="4" id="KW-1185">Reference proteome</keyword>
<keyword evidence="1" id="KW-0812">Transmembrane</keyword>
<feature type="transmembrane region" description="Helical" evidence="1">
    <location>
        <begin position="263"/>
        <end position="284"/>
    </location>
</feature>
<dbReference type="InterPro" id="IPR000620">
    <property type="entry name" value="EamA_dom"/>
</dbReference>
<gene>
    <name evidence="3" type="ORF">AAG747_12090</name>
</gene>
<dbReference type="EMBL" id="JBDKWZ010000006">
    <property type="protein sequence ID" value="MEN7548656.1"/>
    <property type="molecule type" value="Genomic_DNA"/>
</dbReference>
<name>A0AAW9S6I7_9BACT</name>
<evidence type="ECO:0000259" key="2">
    <source>
        <dbReference type="Pfam" id="PF00892"/>
    </source>
</evidence>
<dbReference type="PANTHER" id="PTHR22911">
    <property type="entry name" value="ACYL-MALONYL CONDENSING ENZYME-RELATED"/>
    <property type="match status" value="1"/>
</dbReference>
<feature type="transmembrane region" description="Helical" evidence="1">
    <location>
        <begin position="139"/>
        <end position="159"/>
    </location>
</feature>
<feature type="transmembrane region" description="Helical" evidence="1">
    <location>
        <begin position="63"/>
        <end position="82"/>
    </location>
</feature>
<proteinExistence type="predicted"/>
<protein>
    <submittedName>
        <fullName evidence="3">EamA family transporter</fullName>
    </submittedName>
</protein>
<dbReference type="AlphaFoldDB" id="A0AAW9S6I7"/>
<sequence length="303" mass="33667">MLKDQLQLHFIVFLWGFTAILGVLIDIPSTEVVILRTFISALALGGLLFFIRKSLSLPRRVIWKILGIGGIVGLHWTLFFAAAKISTVSVTLIGIATTSLFTAFIDPLINRSKIKVVEIFLGSLVIIGLYVIFRFEYEHVIGLSIALVSASFSALFSVLNSRMVKAYDSLAIAFYEMVGACISTILLIPVFQLFITEAPLSVPTPSDWLYLGLLALGCTVFPFYRAIHLMKRISAFNINLAVNLEPIYGIILAVFIFGEREKMSPAFYLGTGIILVSVLMYPMLNKKFSAYQIPLSLRKKKVV</sequence>
<feature type="transmembrane region" description="Helical" evidence="1">
    <location>
        <begin position="207"/>
        <end position="224"/>
    </location>
</feature>
<dbReference type="Proteomes" id="UP001403385">
    <property type="component" value="Unassembled WGS sequence"/>
</dbReference>
<reference evidence="3 4" key="1">
    <citation type="submission" date="2024-04" db="EMBL/GenBank/DDBJ databases">
        <title>Novel genus in family Flammeovirgaceae.</title>
        <authorList>
            <person name="Nguyen T.H."/>
            <person name="Vuong T.Q."/>
            <person name="Le H."/>
            <person name="Kim S.-G."/>
        </authorList>
    </citation>
    <scope>NUCLEOTIDE SEQUENCE [LARGE SCALE GENOMIC DNA]</scope>
    <source>
        <strain evidence="3 4">JCM 23209</strain>
    </source>
</reference>
<feature type="domain" description="EamA" evidence="2">
    <location>
        <begin position="141"/>
        <end position="280"/>
    </location>
</feature>
<evidence type="ECO:0000313" key="4">
    <source>
        <dbReference type="Proteomes" id="UP001403385"/>
    </source>
</evidence>
<evidence type="ECO:0000313" key="3">
    <source>
        <dbReference type="EMBL" id="MEN7548656.1"/>
    </source>
</evidence>
<dbReference type="PANTHER" id="PTHR22911:SF79">
    <property type="entry name" value="MOBA-LIKE NTP TRANSFERASE DOMAIN-CONTAINING PROTEIN"/>
    <property type="match status" value="1"/>
</dbReference>
<feature type="transmembrane region" description="Helical" evidence="1">
    <location>
        <begin position="116"/>
        <end position="133"/>
    </location>
</feature>
<dbReference type="RefSeq" id="WP_346821433.1">
    <property type="nucleotide sequence ID" value="NZ_JBDKWZ010000006.1"/>
</dbReference>
<accession>A0AAW9S6I7</accession>
<feature type="transmembrane region" description="Helical" evidence="1">
    <location>
        <begin position="33"/>
        <end position="51"/>
    </location>
</feature>
<organism evidence="3 4">
    <name type="scientific">Rapidithrix thailandica</name>
    <dbReference type="NCBI Taxonomy" id="413964"/>
    <lineage>
        <taxon>Bacteria</taxon>
        <taxon>Pseudomonadati</taxon>
        <taxon>Bacteroidota</taxon>
        <taxon>Cytophagia</taxon>
        <taxon>Cytophagales</taxon>
        <taxon>Flammeovirgaceae</taxon>
        <taxon>Rapidithrix</taxon>
    </lineage>
</organism>
<feature type="transmembrane region" description="Helical" evidence="1">
    <location>
        <begin position="236"/>
        <end position="257"/>
    </location>
</feature>
<feature type="transmembrane region" description="Helical" evidence="1">
    <location>
        <begin position="88"/>
        <end position="109"/>
    </location>
</feature>
<keyword evidence="1" id="KW-1133">Transmembrane helix</keyword>
<feature type="transmembrane region" description="Helical" evidence="1">
    <location>
        <begin position="171"/>
        <end position="195"/>
    </location>
</feature>
<feature type="domain" description="EamA" evidence="2">
    <location>
        <begin position="11"/>
        <end position="133"/>
    </location>
</feature>
<dbReference type="InterPro" id="IPR037185">
    <property type="entry name" value="EmrE-like"/>
</dbReference>
<keyword evidence="1" id="KW-0472">Membrane</keyword>
<comment type="caution">
    <text evidence="3">The sequence shown here is derived from an EMBL/GenBank/DDBJ whole genome shotgun (WGS) entry which is preliminary data.</text>
</comment>
<feature type="transmembrane region" description="Helical" evidence="1">
    <location>
        <begin position="7"/>
        <end position="27"/>
    </location>
</feature>
<dbReference type="GO" id="GO:0016020">
    <property type="term" value="C:membrane"/>
    <property type="evidence" value="ECO:0007669"/>
    <property type="project" value="InterPro"/>
</dbReference>
<dbReference type="Pfam" id="PF00892">
    <property type="entry name" value="EamA"/>
    <property type="match status" value="2"/>
</dbReference>
<evidence type="ECO:0000256" key="1">
    <source>
        <dbReference type="SAM" id="Phobius"/>
    </source>
</evidence>
<dbReference type="SUPFAM" id="SSF103481">
    <property type="entry name" value="Multidrug resistance efflux transporter EmrE"/>
    <property type="match status" value="2"/>
</dbReference>